<gene>
    <name evidence="1" type="ORF">SAMN02194393_03721</name>
</gene>
<dbReference type="RefSeq" id="WP_079493610.1">
    <property type="nucleotide sequence ID" value="NZ_FUZT01000009.1"/>
</dbReference>
<proteinExistence type="predicted"/>
<accession>A0A1T5M1P0</accession>
<dbReference type="Proteomes" id="UP000190285">
    <property type="component" value="Unassembled WGS sequence"/>
</dbReference>
<dbReference type="PANTHER" id="PTHR42827">
    <property type="entry name" value="IRON-SULFUR CLUSTER-BINDING PROTEIN-RELATED"/>
    <property type="match status" value="1"/>
</dbReference>
<dbReference type="EMBL" id="FUZT01000009">
    <property type="protein sequence ID" value="SKC82191.1"/>
    <property type="molecule type" value="Genomic_DNA"/>
</dbReference>
<organism evidence="1 2">
    <name type="scientific">Maledivibacter halophilus</name>
    <dbReference type="NCBI Taxonomy" id="36842"/>
    <lineage>
        <taxon>Bacteria</taxon>
        <taxon>Bacillati</taxon>
        <taxon>Bacillota</taxon>
        <taxon>Clostridia</taxon>
        <taxon>Peptostreptococcales</taxon>
        <taxon>Caminicellaceae</taxon>
        <taxon>Maledivibacter</taxon>
    </lineage>
</organism>
<dbReference type="OrthoDB" id="9784571at2"/>
<dbReference type="PANTHER" id="PTHR42827:SF1">
    <property type="entry name" value="IRON-SULFUR CLUSTER-BINDING PROTEIN"/>
    <property type="match status" value="1"/>
</dbReference>
<name>A0A1T5M1P0_9FIRM</name>
<dbReference type="STRING" id="36842.SAMN02194393_03721"/>
<evidence type="ECO:0000313" key="1">
    <source>
        <dbReference type="EMBL" id="SKC82191.1"/>
    </source>
</evidence>
<dbReference type="AlphaFoldDB" id="A0A1T5M1P0"/>
<sequence>MNKKVKELIYKYVKEYSEKKEIKTKWGQPIVKFSDANDKMFIKLKEIVSPTHGLPKDFLEDAKTVISYFIPFDPSVANSNIKGKYSSKKWAQAYVETNDLIFNLNKYIKKEFEALNYKSSIIPATHNFNENSLISDWSHRHVGYIAGLGKFGLNNMLITDKGCCGRVGSIITNLKIEPTKRSDKEYCLYKSKGICKKCVKRCVNDALKVDSFDRHKCYEILLYNDKLHFDLGLTDACGKCCVSLPCSFTNPV</sequence>
<keyword evidence="2" id="KW-1185">Reference proteome</keyword>
<evidence type="ECO:0000313" key="2">
    <source>
        <dbReference type="Proteomes" id="UP000190285"/>
    </source>
</evidence>
<reference evidence="1 2" key="1">
    <citation type="submission" date="2017-02" db="EMBL/GenBank/DDBJ databases">
        <authorList>
            <person name="Peterson S.W."/>
        </authorList>
    </citation>
    <scope>NUCLEOTIDE SEQUENCE [LARGE SCALE GENOMIC DNA]</scope>
    <source>
        <strain evidence="1 2">M1</strain>
    </source>
</reference>
<protein>
    <submittedName>
        <fullName evidence="1">Epoxyqueuosine reductase QueG (Queuosine biosynthesis)</fullName>
    </submittedName>
</protein>